<evidence type="ECO:0000313" key="1">
    <source>
        <dbReference type="EnsemblMetazoa" id="tetur36g01160.1"/>
    </source>
</evidence>
<reference evidence="1" key="2">
    <citation type="submission" date="2015-06" db="UniProtKB">
        <authorList>
            <consortium name="EnsemblMetazoa"/>
        </authorList>
    </citation>
    <scope>IDENTIFICATION</scope>
</reference>
<sequence>MIHNLRTVLGWIWVDFTFGD</sequence>
<reference evidence="2" key="1">
    <citation type="submission" date="2011-08" db="EMBL/GenBank/DDBJ databases">
        <authorList>
            <person name="Rombauts S."/>
        </authorList>
    </citation>
    <scope>NUCLEOTIDE SEQUENCE</scope>
    <source>
        <strain evidence="2">London</strain>
    </source>
</reference>
<protein>
    <submittedName>
        <fullName evidence="1">Uncharacterized protein</fullName>
    </submittedName>
</protein>
<dbReference type="HOGENOM" id="CLU_3428695_0_0_1"/>
<dbReference type="AlphaFoldDB" id="T1L3U6"/>
<dbReference type="Proteomes" id="UP000015104">
    <property type="component" value="Unassembled WGS sequence"/>
</dbReference>
<name>T1L3U6_TETUR</name>
<dbReference type="EnsemblMetazoa" id="tetur36g01160.1">
    <property type="protein sequence ID" value="tetur36g01160.1"/>
    <property type="gene ID" value="tetur36g01160"/>
</dbReference>
<keyword evidence="2" id="KW-1185">Reference proteome</keyword>
<organism evidence="1 2">
    <name type="scientific">Tetranychus urticae</name>
    <name type="common">Two-spotted spider mite</name>
    <dbReference type="NCBI Taxonomy" id="32264"/>
    <lineage>
        <taxon>Eukaryota</taxon>
        <taxon>Metazoa</taxon>
        <taxon>Ecdysozoa</taxon>
        <taxon>Arthropoda</taxon>
        <taxon>Chelicerata</taxon>
        <taxon>Arachnida</taxon>
        <taxon>Acari</taxon>
        <taxon>Acariformes</taxon>
        <taxon>Trombidiformes</taxon>
        <taxon>Prostigmata</taxon>
        <taxon>Eleutherengona</taxon>
        <taxon>Raphignathae</taxon>
        <taxon>Tetranychoidea</taxon>
        <taxon>Tetranychidae</taxon>
        <taxon>Tetranychus</taxon>
    </lineage>
</organism>
<dbReference type="EMBL" id="CAEY01001043">
    <property type="status" value="NOT_ANNOTATED_CDS"/>
    <property type="molecule type" value="Genomic_DNA"/>
</dbReference>
<accession>T1L3U6</accession>
<proteinExistence type="predicted"/>
<evidence type="ECO:0000313" key="2">
    <source>
        <dbReference type="Proteomes" id="UP000015104"/>
    </source>
</evidence>